<dbReference type="InterPro" id="IPR037284">
    <property type="entry name" value="SUF_FeS_clus_asmbl_SufBD_sf"/>
</dbReference>
<protein>
    <submittedName>
        <fullName evidence="4">FeS cluster assembly protein sufB</fullName>
    </submittedName>
</protein>
<organism evidence="4 5">
    <name type="scientific">Candidatus Westeberhardia cardiocondylae</name>
    <dbReference type="NCBI Taxonomy" id="1594731"/>
    <lineage>
        <taxon>Bacteria</taxon>
        <taxon>Pseudomonadati</taxon>
        <taxon>Pseudomonadota</taxon>
        <taxon>Gammaproteobacteria</taxon>
        <taxon>Enterobacterales</taxon>
        <taxon>Enterobacteriaceae</taxon>
        <taxon>ant endosymbionts</taxon>
        <taxon>Candidatus Westeberhardia</taxon>
    </lineage>
</organism>
<dbReference type="EMBL" id="LN774881">
    <property type="protein sequence ID" value="CEN32213.1"/>
    <property type="molecule type" value="Genomic_DNA"/>
</dbReference>
<dbReference type="Proteomes" id="UP000242753">
    <property type="component" value="Chromosome I"/>
</dbReference>
<evidence type="ECO:0000259" key="2">
    <source>
        <dbReference type="Pfam" id="PF01458"/>
    </source>
</evidence>
<dbReference type="AlphaFoldDB" id="A0A0H5BWY5"/>
<evidence type="ECO:0000313" key="5">
    <source>
        <dbReference type="Proteomes" id="UP000242753"/>
    </source>
</evidence>
<dbReference type="SUPFAM" id="SSF101960">
    <property type="entry name" value="Stabilizer of iron transporter SufD"/>
    <property type="match status" value="1"/>
</dbReference>
<evidence type="ECO:0000313" key="4">
    <source>
        <dbReference type="EMBL" id="CEN32213.1"/>
    </source>
</evidence>
<keyword evidence="5" id="KW-1185">Reference proteome</keyword>
<dbReference type="STRING" id="1594731.WEOB_272"/>
<dbReference type="GO" id="GO:0016226">
    <property type="term" value="P:iron-sulfur cluster assembly"/>
    <property type="evidence" value="ECO:0007669"/>
    <property type="project" value="InterPro"/>
</dbReference>
<dbReference type="Pfam" id="PF19295">
    <property type="entry name" value="SufBD_N"/>
    <property type="match status" value="1"/>
</dbReference>
<sequence>MNIFKLKLMKFKQIEIQKKNYKHGFFTKLHTEELTCGINEEIIKKISKKRNEPGWMLSFRLQAYKKWITMKEPHWLNGHFKEINYNNYSYFSAPHLKNGNTKQNKNKKTKNFLTHEVKKTFSKLGIPTEEKNNIAVDAIFDSVSVSTTYKEKLKKLGILFCSFNEAIHFYPHLIQKYLGSVVPVNDNFFATLNSAVASDGTFVYIPKGIRCPIELSTYFRINSKKTGQFERTILIADEESYVSYIEGCSAPINNIHQLHAAVVEIIIMKNAEVKYSTVQNWFPGKEEKNSGIFNFVTKRALCLGENSKMSWIQSETGSAITWKYPSVILKGNNSVGNFFSVALTTGKQQADTGTKMIHIGNNTRSTIISKGISTGTSTNTYRGLVKITSNALNSRNFTQCDSMLIGNKCSSHTIPNIEVNNNTAQIEHEASTSRISKDQLFYFQQRGIDMDNAISMIVSGFCKDILSTLPLEFSAEAKKLLTINLEHSVG</sequence>
<evidence type="ECO:0000256" key="1">
    <source>
        <dbReference type="ARBA" id="ARBA00043967"/>
    </source>
</evidence>
<dbReference type="PANTHER" id="PTHR30508">
    <property type="entry name" value="FES CLUSTER ASSEMBLY PROTEIN SUF"/>
    <property type="match status" value="1"/>
</dbReference>
<dbReference type="Pfam" id="PF01458">
    <property type="entry name" value="SUFBD_core"/>
    <property type="match status" value="1"/>
</dbReference>
<feature type="domain" description="SUF system FeS cluster assembly SufBD N-terminal" evidence="3">
    <location>
        <begin position="148"/>
        <end position="210"/>
    </location>
</feature>
<dbReference type="KEGG" id="wca:WEOB_272"/>
<accession>A0A0H5BWY5</accession>
<feature type="domain" description="SUF system FeS cluster assembly SufBD core" evidence="2">
    <location>
        <begin position="219"/>
        <end position="461"/>
    </location>
</feature>
<dbReference type="InterPro" id="IPR045595">
    <property type="entry name" value="SufBD_N"/>
</dbReference>
<reference evidence="5" key="1">
    <citation type="submission" date="2015-01" db="EMBL/GenBank/DDBJ databases">
        <authorList>
            <person name="Manzano-Marin A."/>
            <person name="Manzano-Marin A."/>
        </authorList>
    </citation>
    <scope>NUCLEOTIDE SEQUENCE [LARGE SCALE GENOMIC DNA]</scope>
    <source>
        <strain evidence="5">obscurior</strain>
    </source>
</reference>
<dbReference type="NCBIfam" id="NF008773">
    <property type="entry name" value="PRK11814.1"/>
    <property type="match status" value="1"/>
</dbReference>
<dbReference type="PANTHER" id="PTHR30508:SF1">
    <property type="entry name" value="UPF0051 PROTEIN ABCI8, CHLOROPLASTIC-RELATED"/>
    <property type="match status" value="1"/>
</dbReference>
<dbReference type="InterPro" id="IPR010231">
    <property type="entry name" value="SUF_FeS_clus_asmbl_SufB"/>
</dbReference>
<gene>
    <name evidence="4" type="primary">sufB</name>
    <name evidence="4" type="ORF">WEOB_272</name>
</gene>
<evidence type="ECO:0000259" key="3">
    <source>
        <dbReference type="Pfam" id="PF19295"/>
    </source>
</evidence>
<proteinExistence type="inferred from homology"/>
<dbReference type="NCBIfam" id="TIGR01980">
    <property type="entry name" value="sufB"/>
    <property type="match status" value="1"/>
</dbReference>
<dbReference type="InterPro" id="IPR000825">
    <property type="entry name" value="SUF_FeS_clus_asmbl_SufBD_core"/>
</dbReference>
<name>A0A0H5BWY5_9ENTR</name>
<dbReference type="InterPro" id="IPR055346">
    <property type="entry name" value="Fe-S_cluster_assembly_SufBD"/>
</dbReference>
<dbReference type="PATRIC" id="fig|1594731.3.peg.253"/>
<comment type="similarity">
    <text evidence="1">Belongs to the iron-sulfur cluster assembly SufBD family.</text>
</comment>